<evidence type="ECO:0000256" key="1">
    <source>
        <dbReference type="SAM" id="MobiDB-lite"/>
    </source>
</evidence>
<evidence type="ECO:0000313" key="2">
    <source>
        <dbReference type="EMBL" id="KFO57621.1"/>
    </source>
</evidence>
<dbReference type="EMBL" id="KK718610">
    <property type="protein sequence ID" value="KFO57621.1"/>
    <property type="molecule type" value="Genomic_DNA"/>
</dbReference>
<gene>
    <name evidence="2" type="ORF">N302_07942</name>
</gene>
<feature type="non-terminal residue" evidence="2">
    <location>
        <position position="46"/>
    </location>
</feature>
<keyword evidence="3" id="KW-1185">Reference proteome</keyword>
<name>A0A091EKQ4_CORBR</name>
<reference evidence="2 3" key="1">
    <citation type="submission" date="2014-04" db="EMBL/GenBank/DDBJ databases">
        <title>Genome evolution of avian class.</title>
        <authorList>
            <person name="Zhang G."/>
            <person name="Li C."/>
        </authorList>
    </citation>
    <scope>NUCLEOTIDE SEQUENCE [LARGE SCALE GENOMIC DNA]</scope>
    <source>
        <strain evidence="2">BGI_N302</strain>
    </source>
</reference>
<proteinExistence type="predicted"/>
<evidence type="ECO:0000313" key="3">
    <source>
        <dbReference type="Proteomes" id="UP000052976"/>
    </source>
</evidence>
<accession>A0A091EKQ4</accession>
<feature type="region of interest" description="Disordered" evidence="1">
    <location>
        <begin position="1"/>
        <end position="20"/>
    </location>
</feature>
<dbReference type="AlphaFoldDB" id="A0A091EKQ4"/>
<protein>
    <submittedName>
        <fullName evidence="2">Uncharacterized protein</fullName>
    </submittedName>
</protein>
<feature type="compositionally biased region" description="Polar residues" evidence="1">
    <location>
        <begin position="1"/>
        <end position="11"/>
    </location>
</feature>
<dbReference type="Proteomes" id="UP000052976">
    <property type="component" value="Unassembled WGS sequence"/>
</dbReference>
<sequence length="46" mass="5113">MKDATNASSTHFPRGLSPAGCVSRFMPSQTPKWKLSLYSVQTKLRT</sequence>
<organism evidence="2 3">
    <name type="scientific">Corvus brachyrhynchos</name>
    <name type="common">American crow</name>
    <dbReference type="NCBI Taxonomy" id="85066"/>
    <lineage>
        <taxon>Eukaryota</taxon>
        <taxon>Metazoa</taxon>
        <taxon>Chordata</taxon>
        <taxon>Craniata</taxon>
        <taxon>Vertebrata</taxon>
        <taxon>Euteleostomi</taxon>
        <taxon>Archelosauria</taxon>
        <taxon>Archosauria</taxon>
        <taxon>Dinosauria</taxon>
        <taxon>Saurischia</taxon>
        <taxon>Theropoda</taxon>
        <taxon>Coelurosauria</taxon>
        <taxon>Aves</taxon>
        <taxon>Neognathae</taxon>
        <taxon>Neoaves</taxon>
        <taxon>Telluraves</taxon>
        <taxon>Australaves</taxon>
        <taxon>Passeriformes</taxon>
        <taxon>Corvoidea</taxon>
        <taxon>Corvidae</taxon>
        <taxon>Corvus</taxon>
    </lineage>
</organism>